<keyword evidence="2" id="KW-0539">Nucleus</keyword>
<dbReference type="InterPro" id="IPR022003">
    <property type="entry name" value="RST"/>
</dbReference>
<dbReference type="Proteomes" id="UP000265520">
    <property type="component" value="Unassembled WGS sequence"/>
</dbReference>
<organism evidence="4 5">
    <name type="scientific">Trifolium medium</name>
    <dbReference type="NCBI Taxonomy" id="97028"/>
    <lineage>
        <taxon>Eukaryota</taxon>
        <taxon>Viridiplantae</taxon>
        <taxon>Streptophyta</taxon>
        <taxon>Embryophyta</taxon>
        <taxon>Tracheophyta</taxon>
        <taxon>Spermatophyta</taxon>
        <taxon>Magnoliopsida</taxon>
        <taxon>eudicotyledons</taxon>
        <taxon>Gunneridae</taxon>
        <taxon>Pentapetalae</taxon>
        <taxon>rosids</taxon>
        <taxon>fabids</taxon>
        <taxon>Fabales</taxon>
        <taxon>Fabaceae</taxon>
        <taxon>Papilionoideae</taxon>
        <taxon>50 kb inversion clade</taxon>
        <taxon>NPAAA clade</taxon>
        <taxon>Hologalegina</taxon>
        <taxon>IRL clade</taxon>
        <taxon>Trifolieae</taxon>
        <taxon>Trifolium</taxon>
    </lineage>
</organism>
<name>A0A392PGS1_9FABA</name>
<evidence type="ECO:0000313" key="4">
    <source>
        <dbReference type="EMBL" id="MCI10994.1"/>
    </source>
</evidence>
<evidence type="ECO:0000256" key="2">
    <source>
        <dbReference type="ARBA" id="ARBA00023242"/>
    </source>
</evidence>
<protein>
    <recommendedName>
        <fullName evidence="3">RST domain-containing protein</fullName>
    </recommendedName>
</protein>
<evidence type="ECO:0000259" key="3">
    <source>
        <dbReference type="Pfam" id="PF12174"/>
    </source>
</evidence>
<dbReference type="AlphaFoldDB" id="A0A392PGS1"/>
<feature type="domain" description="RST" evidence="3">
    <location>
        <begin position="36"/>
        <end position="91"/>
    </location>
</feature>
<evidence type="ECO:0000256" key="1">
    <source>
        <dbReference type="ARBA" id="ARBA00004123"/>
    </source>
</evidence>
<keyword evidence="5" id="KW-1185">Reference proteome</keyword>
<dbReference type="Pfam" id="PF12174">
    <property type="entry name" value="RST"/>
    <property type="match status" value="1"/>
</dbReference>
<dbReference type="EMBL" id="LXQA010078431">
    <property type="protein sequence ID" value="MCI10994.1"/>
    <property type="molecule type" value="Genomic_DNA"/>
</dbReference>
<proteinExistence type="predicted"/>
<reference evidence="4 5" key="1">
    <citation type="journal article" date="2018" name="Front. Plant Sci.">
        <title>Red Clover (Trifolium pratense) and Zigzag Clover (T. medium) - A Picture of Genomic Similarities and Differences.</title>
        <authorList>
            <person name="Dluhosova J."/>
            <person name="Istvanek J."/>
            <person name="Nedelnik J."/>
            <person name="Repkova J."/>
        </authorList>
    </citation>
    <scope>NUCLEOTIDE SEQUENCE [LARGE SCALE GENOMIC DNA]</scope>
    <source>
        <strain evidence="5">cv. 10/8</strain>
        <tissue evidence="4">Leaf</tissue>
    </source>
</reference>
<comment type="subcellular location">
    <subcellularLocation>
        <location evidence="1">Nucleus</location>
    </subcellularLocation>
</comment>
<sequence length="98" mass="10835">MKGIVGEQILRSATAKVLAEVVHEQPRIQINSSNLVVPSGPLFQFLIPHIDAGKAIELQTLAYKYERGEIPKCDLLSHMEGIMGKQILRSAEAIAREQ</sequence>
<feature type="non-terminal residue" evidence="4">
    <location>
        <position position="98"/>
    </location>
</feature>
<dbReference type="GO" id="GO:0005634">
    <property type="term" value="C:nucleus"/>
    <property type="evidence" value="ECO:0007669"/>
    <property type="project" value="UniProtKB-SubCell"/>
</dbReference>
<comment type="caution">
    <text evidence="4">The sequence shown here is derived from an EMBL/GenBank/DDBJ whole genome shotgun (WGS) entry which is preliminary data.</text>
</comment>
<accession>A0A392PGS1</accession>
<evidence type="ECO:0000313" key="5">
    <source>
        <dbReference type="Proteomes" id="UP000265520"/>
    </source>
</evidence>